<evidence type="ECO:0000313" key="4">
    <source>
        <dbReference type="Proteomes" id="UP001165083"/>
    </source>
</evidence>
<sequence>MLPFASWNVMFVEMVKMSKGDLQDRAATAEAAAMVSNTVTEAQEEKYSAVAAHIKVEQAAASTTATAAALGNLSITGNSPAAALPARVEQPVSQAKRLGGVHTPSIVDLTLDDESDSHTSTSSASSRRSSQPHIKEEVHVKTESAWLASATTAQESPIFDVDELMDKTMGEDEDPILRTMIGEYNQLSEKIFDIDQEFDSHSKKTKELSSAQPINMQEVLKARNKTKKLRREKVEAEKSRDGVVANIVVYLKSDAEEFKAFLETCTSDVPYAQTASHRKCASMEASIRSNLENIQRVQRNMEELINLKKDAFAEVTRLGAEIAQGEQEVRNLDMERQEEFLRLCQFSKAIQTAVRDMADSTQ</sequence>
<comment type="caution">
    <text evidence="3">The sequence shown here is derived from an EMBL/GenBank/DDBJ whole genome shotgun (WGS) entry which is preliminary data.</text>
</comment>
<feature type="compositionally biased region" description="Low complexity" evidence="2">
    <location>
        <begin position="118"/>
        <end position="129"/>
    </location>
</feature>
<evidence type="ECO:0000313" key="3">
    <source>
        <dbReference type="EMBL" id="GMF14550.1"/>
    </source>
</evidence>
<feature type="region of interest" description="Disordered" evidence="2">
    <location>
        <begin position="108"/>
        <end position="136"/>
    </location>
</feature>
<dbReference type="AlphaFoldDB" id="A0A9W6TJU3"/>
<proteinExistence type="predicted"/>
<evidence type="ECO:0000256" key="1">
    <source>
        <dbReference type="SAM" id="Coils"/>
    </source>
</evidence>
<dbReference type="Proteomes" id="UP001165083">
    <property type="component" value="Unassembled WGS sequence"/>
</dbReference>
<protein>
    <submittedName>
        <fullName evidence="3">Unnamed protein product</fullName>
    </submittedName>
</protein>
<name>A0A9W6TJU3_9STRA</name>
<dbReference type="OrthoDB" id="165690at2759"/>
<keyword evidence="4" id="KW-1185">Reference proteome</keyword>
<organism evidence="3 4">
    <name type="scientific">Phytophthora lilii</name>
    <dbReference type="NCBI Taxonomy" id="2077276"/>
    <lineage>
        <taxon>Eukaryota</taxon>
        <taxon>Sar</taxon>
        <taxon>Stramenopiles</taxon>
        <taxon>Oomycota</taxon>
        <taxon>Peronosporomycetes</taxon>
        <taxon>Peronosporales</taxon>
        <taxon>Peronosporaceae</taxon>
        <taxon>Phytophthora</taxon>
    </lineage>
</organism>
<keyword evidence="1" id="KW-0175">Coiled coil</keyword>
<gene>
    <name evidence="3" type="ORF">Plil01_000480500</name>
</gene>
<reference evidence="3" key="1">
    <citation type="submission" date="2023-04" db="EMBL/GenBank/DDBJ databases">
        <title>Phytophthora lilii NBRC 32176.</title>
        <authorList>
            <person name="Ichikawa N."/>
            <person name="Sato H."/>
            <person name="Tonouchi N."/>
        </authorList>
    </citation>
    <scope>NUCLEOTIDE SEQUENCE</scope>
    <source>
        <strain evidence="3">NBRC 32176</strain>
    </source>
</reference>
<evidence type="ECO:0000256" key="2">
    <source>
        <dbReference type="SAM" id="MobiDB-lite"/>
    </source>
</evidence>
<accession>A0A9W6TJU3</accession>
<feature type="coiled-coil region" evidence="1">
    <location>
        <begin position="287"/>
        <end position="335"/>
    </location>
</feature>
<dbReference type="EMBL" id="BSXW01000201">
    <property type="protein sequence ID" value="GMF14550.1"/>
    <property type="molecule type" value="Genomic_DNA"/>
</dbReference>